<dbReference type="Gene3D" id="1.25.40.10">
    <property type="entry name" value="Tetratricopeptide repeat domain"/>
    <property type="match status" value="3"/>
</dbReference>
<evidence type="ECO:0000256" key="6">
    <source>
        <dbReference type="SAM" id="Coils"/>
    </source>
</evidence>
<sequence>MPAAKMSKEQLKEKLDALQCHFTWQLGVDLHNPRHHLQRLDVDIKHMGHQSQVALLGLQAYLHQLNNQSTEALQSLRAAEEHNEEEEQAASTAGSLIIYGNYAWIHYLQGSYQEAETCLERVQQLCPTLWDVQLIPHIQAQKGWSLLVTRIRNGERARECFDLALMFEPENRSFRAGLGMALYFSWKFSWQLDSASEAIIHLERIIDEQPNNYRAKIYLAELLAHADREKSIGLIEECAEKSSDPEVLKLSVLLWIPRSTKRAIEIAQRALQQDPGYHLLYQALAKGYKQHWLQANPRDKDYILDAAVSHLRQIIQEHPDLDLTFLQLQLAELIGERHPAQEEEIYRELQEKIDTLSPKQRQALNRFWGKFFLYRRRSQDKAKDKFMNGYNILEQTEQRRDCGRRLRKMAQIYQRNGDTDAANDIYRFLQEADQHLPRHFAALALDDGDHSPHTE</sequence>
<dbReference type="InterPro" id="IPR011990">
    <property type="entry name" value="TPR-like_helical_dom_sf"/>
</dbReference>
<reference evidence="7" key="1">
    <citation type="submission" date="2019-04" db="EMBL/GenBank/DDBJ databases">
        <title>Genome assembly of Zosterops borbonicus 15179.</title>
        <authorList>
            <person name="Leroy T."/>
            <person name="Anselmetti Y."/>
            <person name="Tilak M.-K."/>
            <person name="Nabholz B."/>
        </authorList>
    </citation>
    <scope>NUCLEOTIDE SEQUENCE</scope>
    <source>
        <strain evidence="7">HGM_15179</strain>
        <tissue evidence="7">Muscle</tissue>
    </source>
</reference>
<protein>
    <submittedName>
        <fullName evidence="7">Uncharacterized protein</fullName>
    </submittedName>
</protein>
<dbReference type="PANTHER" id="PTHR10271">
    <property type="entry name" value="INTERFERON-INDUCED PROTEIN WITH TETRATRICOPEPTIDE REPEATS"/>
    <property type="match status" value="1"/>
</dbReference>
<keyword evidence="8" id="KW-1185">Reference proteome</keyword>
<comment type="caution">
    <text evidence="7">The sequence shown here is derived from an EMBL/GenBank/DDBJ whole genome shotgun (WGS) entry which is preliminary data.</text>
</comment>
<dbReference type="OrthoDB" id="10043504at2759"/>
<dbReference type="SMART" id="SM00028">
    <property type="entry name" value="TPR"/>
    <property type="match status" value="3"/>
</dbReference>
<dbReference type="Pfam" id="PF13181">
    <property type="entry name" value="TPR_8"/>
    <property type="match status" value="1"/>
</dbReference>
<dbReference type="PANTHER" id="PTHR10271:SF0">
    <property type="entry name" value="INTERFERON-INDUCED PROTEIN WITH TETRATRICOPEPTIDE REPEATS 5"/>
    <property type="match status" value="1"/>
</dbReference>
<keyword evidence="2" id="KW-0677">Repeat</keyword>
<keyword evidence="3" id="KW-0802">TPR repeat</keyword>
<evidence type="ECO:0000256" key="3">
    <source>
        <dbReference type="ARBA" id="ARBA00022803"/>
    </source>
</evidence>
<evidence type="ECO:0000256" key="4">
    <source>
        <dbReference type="ARBA" id="ARBA00022859"/>
    </source>
</evidence>
<feature type="coiled-coil region" evidence="6">
    <location>
        <begin position="62"/>
        <end position="89"/>
    </location>
</feature>
<evidence type="ECO:0000313" key="8">
    <source>
        <dbReference type="Proteomes" id="UP000796761"/>
    </source>
</evidence>
<accession>A0A8K1G4T0</accession>
<evidence type="ECO:0000256" key="5">
    <source>
        <dbReference type="ARBA" id="ARBA00038336"/>
    </source>
</evidence>
<dbReference type="EMBL" id="SWJQ01000686">
    <property type="protein sequence ID" value="TRZ11621.1"/>
    <property type="molecule type" value="Genomic_DNA"/>
</dbReference>
<dbReference type="GO" id="GO:0005829">
    <property type="term" value="C:cytosol"/>
    <property type="evidence" value="ECO:0007669"/>
    <property type="project" value="TreeGrafter"/>
</dbReference>
<organism evidence="7 8">
    <name type="scientific">Zosterops borbonicus</name>
    <dbReference type="NCBI Taxonomy" id="364589"/>
    <lineage>
        <taxon>Eukaryota</taxon>
        <taxon>Metazoa</taxon>
        <taxon>Chordata</taxon>
        <taxon>Craniata</taxon>
        <taxon>Vertebrata</taxon>
        <taxon>Euteleostomi</taxon>
        <taxon>Archelosauria</taxon>
        <taxon>Archosauria</taxon>
        <taxon>Dinosauria</taxon>
        <taxon>Saurischia</taxon>
        <taxon>Theropoda</taxon>
        <taxon>Coelurosauria</taxon>
        <taxon>Aves</taxon>
        <taxon>Neognathae</taxon>
        <taxon>Neoaves</taxon>
        <taxon>Telluraves</taxon>
        <taxon>Australaves</taxon>
        <taxon>Passeriformes</taxon>
        <taxon>Sylvioidea</taxon>
        <taxon>Zosteropidae</taxon>
        <taxon>Zosterops</taxon>
    </lineage>
</organism>
<dbReference type="SUPFAM" id="SSF48452">
    <property type="entry name" value="TPR-like"/>
    <property type="match status" value="1"/>
</dbReference>
<evidence type="ECO:0000256" key="2">
    <source>
        <dbReference type="ARBA" id="ARBA00022737"/>
    </source>
</evidence>
<evidence type="ECO:0000313" key="7">
    <source>
        <dbReference type="EMBL" id="TRZ11621.1"/>
    </source>
</evidence>
<dbReference type="SUPFAM" id="SSF81901">
    <property type="entry name" value="HCP-like"/>
    <property type="match status" value="1"/>
</dbReference>
<dbReference type="Proteomes" id="UP000796761">
    <property type="component" value="Unassembled WGS sequence"/>
</dbReference>
<dbReference type="FunFam" id="1.25.40.10:FF:000036">
    <property type="entry name" value="interferon-induced protein with tetratricopeptide repeats 5"/>
    <property type="match status" value="1"/>
</dbReference>
<keyword evidence="1" id="KW-0399">Innate immunity</keyword>
<dbReference type="AlphaFoldDB" id="A0A8K1G4T0"/>
<dbReference type="GO" id="GO:0045087">
    <property type="term" value="P:innate immune response"/>
    <property type="evidence" value="ECO:0007669"/>
    <property type="project" value="UniProtKB-KW"/>
</dbReference>
<keyword evidence="6" id="KW-0175">Coiled coil</keyword>
<dbReference type="GO" id="GO:0051607">
    <property type="term" value="P:defense response to virus"/>
    <property type="evidence" value="ECO:0007669"/>
    <property type="project" value="TreeGrafter"/>
</dbReference>
<proteinExistence type="inferred from homology"/>
<name>A0A8K1G4T0_9PASS</name>
<keyword evidence="4" id="KW-0391">Immunity</keyword>
<dbReference type="InterPro" id="IPR019734">
    <property type="entry name" value="TPR_rpt"/>
</dbReference>
<comment type="similarity">
    <text evidence="5">Belongs to the IFIT family.</text>
</comment>
<gene>
    <name evidence="7" type="ORF">HGM15179_015496</name>
</gene>
<evidence type="ECO:0000256" key="1">
    <source>
        <dbReference type="ARBA" id="ARBA00022588"/>
    </source>
</evidence>